<accession>A0A364JSP1</accession>
<dbReference type="EMBL" id="QLMK01000017">
    <property type="protein sequence ID" value="RAK25935.1"/>
    <property type="molecule type" value="Genomic_DNA"/>
</dbReference>
<protein>
    <recommendedName>
        <fullName evidence="4">DUF2946 family protein</fullName>
    </recommendedName>
</protein>
<evidence type="ECO:0008006" key="4">
    <source>
        <dbReference type="Google" id="ProtNLM"/>
    </source>
</evidence>
<sequence length="173" mass="19144">MSPRETIPFRCDLRKRRAFAKRHALPHADHVPSRSQACYQKYWRWLLHQVRHRRGSAVAFVAAAVLVLQSFLTAWAAGAMPVTPMLDAFGNPLCITSVDHDGDVPRDDHSKLPDCCTFGCNLASPLHAAEPAQGVGLLKPLSSTDVRFHVHKTFHIQSPDHDPGSSRAPPLTT</sequence>
<evidence type="ECO:0000313" key="2">
    <source>
        <dbReference type="EMBL" id="RAK25935.1"/>
    </source>
</evidence>
<evidence type="ECO:0000313" key="3">
    <source>
        <dbReference type="Proteomes" id="UP000249453"/>
    </source>
</evidence>
<evidence type="ECO:0000256" key="1">
    <source>
        <dbReference type="SAM" id="Phobius"/>
    </source>
</evidence>
<keyword evidence="1" id="KW-1133">Transmembrane helix</keyword>
<dbReference type="AlphaFoldDB" id="A0A364JSP1"/>
<feature type="transmembrane region" description="Helical" evidence="1">
    <location>
        <begin position="57"/>
        <end position="77"/>
    </location>
</feature>
<dbReference type="Proteomes" id="UP000249453">
    <property type="component" value="Unassembled WGS sequence"/>
</dbReference>
<reference evidence="2 3" key="1">
    <citation type="submission" date="2018-06" db="EMBL/GenBank/DDBJ databases">
        <title>Genomic Encyclopedia of Type Strains, Phase IV (KMG-IV): sequencing the most valuable type-strain genomes for metagenomic binning, comparative biology and taxonomic classification.</title>
        <authorList>
            <person name="Goeker M."/>
        </authorList>
    </citation>
    <scope>NUCLEOTIDE SEQUENCE [LARGE SCALE GENOMIC DNA]</scope>
    <source>
        <strain evidence="2 3">DSM 26720</strain>
    </source>
</reference>
<proteinExistence type="predicted"/>
<comment type="caution">
    <text evidence="2">The sequence shown here is derived from an EMBL/GenBank/DDBJ whole genome shotgun (WGS) entry which is preliminary data.</text>
</comment>
<keyword evidence="3" id="KW-1185">Reference proteome</keyword>
<keyword evidence="1" id="KW-0472">Membrane</keyword>
<keyword evidence="1" id="KW-0812">Transmembrane</keyword>
<organism evidence="2 3">
    <name type="scientific">Falsochrobactrum ovis</name>
    <dbReference type="NCBI Taxonomy" id="1293442"/>
    <lineage>
        <taxon>Bacteria</taxon>
        <taxon>Pseudomonadati</taxon>
        <taxon>Pseudomonadota</taxon>
        <taxon>Alphaproteobacteria</taxon>
        <taxon>Hyphomicrobiales</taxon>
        <taxon>Brucellaceae</taxon>
        <taxon>Falsochrobactrum</taxon>
    </lineage>
</organism>
<name>A0A364JSP1_9HYPH</name>
<gene>
    <name evidence="2" type="ORF">C7374_11710</name>
</gene>